<keyword evidence="3" id="KW-0732">Signal</keyword>
<comment type="catalytic activity">
    <reaction evidence="5">
        <text>L-threonyl-[protein] + ATP = O-phospho-L-threonyl-[protein] + ADP + H(+)</text>
        <dbReference type="Rhea" id="RHEA:46608"/>
        <dbReference type="Rhea" id="RHEA-COMP:11060"/>
        <dbReference type="Rhea" id="RHEA-COMP:11605"/>
        <dbReference type="ChEBI" id="CHEBI:15378"/>
        <dbReference type="ChEBI" id="CHEBI:30013"/>
        <dbReference type="ChEBI" id="CHEBI:30616"/>
        <dbReference type="ChEBI" id="CHEBI:61977"/>
        <dbReference type="ChEBI" id="CHEBI:456216"/>
        <dbReference type="EC" id="2.7.11.1"/>
    </reaction>
</comment>
<feature type="domain" description="Wall-associated receptor kinase galacturonan-binding" evidence="7">
    <location>
        <begin position="67"/>
        <end position="133"/>
    </location>
</feature>
<dbReference type="PANTHER" id="PTHR33138:SF27">
    <property type="entry name" value="WALL-ASSOCIATED RECEPTOR KINASE C-TERMINAL DOMAIN-CONTAINING PROTEIN"/>
    <property type="match status" value="1"/>
</dbReference>
<dbReference type="AlphaFoldDB" id="A0A978UNU4"/>
<evidence type="ECO:0000256" key="6">
    <source>
        <dbReference type="ARBA" id="ARBA00048679"/>
    </source>
</evidence>
<comment type="catalytic activity">
    <reaction evidence="6">
        <text>L-seryl-[protein] + ATP = O-phospho-L-seryl-[protein] + ADP + H(+)</text>
        <dbReference type="Rhea" id="RHEA:17989"/>
        <dbReference type="Rhea" id="RHEA-COMP:9863"/>
        <dbReference type="Rhea" id="RHEA-COMP:11604"/>
        <dbReference type="ChEBI" id="CHEBI:15378"/>
        <dbReference type="ChEBI" id="CHEBI:29999"/>
        <dbReference type="ChEBI" id="CHEBI:30616"/>
        <dbReference type="ChEBI" id="CHEBI:83421"/>
        <dbReference type="ChEBI" id="CHEBI:456216"/>
        <dbReference type="EC" id="2.7.11.1"/>
    </reaction>
</comment>
<dbReference type="GO" id="GO:0016020">
    <property type="term" value="C:membrane"/>
    <property type="evidence" value="ECO:0007669"/>
    <property type="project" value="UniProtKB-SubCell"/>
</dbReference>
<dbReference type="Proteomes" id="UP000813462">
    <property type="component" value="Unassembled WGS sequence"/>
</dbReference>
<evidence type="ECO:0000259" key="7">
    <source>
        <dbReference type="Pfam" id="PF13947"/>
    </source>
</evidence>
<evidence type="ECO:0000256" key="5">
    <source>
        <dbReference type="ARBA" id="ARBA00047899"/>
    </source>
</evidence>
<evidence type="ECO:0000313" key="9">
    <source>
        <dbReference type="EMBL" id="KAH7516496.1"/>
    </source>
</evidence>
<comment type="subcellular location">
    <subcellularLocation>
        <location evidence="1">Membrane</location>
        <topology evidence="1">Single-pass membrane protein</topology>
    </subcellularLocation>
</comment>
<dbReference type="EMBL" id="JAEACU010000010">
    <property type="protein sequence ID" value="KAH7516496.1"/>
    <property type="molecule type" value="Genomic_DNA"/>
</dbReference>
<evidence type="ECO:0000259" key="8">
    <source>
        <dbReference type="Pfam" id="PF14380"/>
    </source>
</evidence>
<dbReference type="EC" id="2.7.11.1" evidence="2"/>
<dbReference type="PANTHER" id="PTHR33138">
    <property type="entry name" value="OS01G0690200 PROTEIN"/>
    <property type="match status" value="1"/>
</dbReference>
<comment type="caution">
    <text evidence="9">The sequence shown here is derived from an EMBL/GenBank/DDBJ whole genome shotgun (WGS) entry which is preliminary data.</text>
</comment>
<sequence>MNLWCIRTDPSNRPTMNIGSSLDSLQVSTKPYLSSPPRLPTDSSISLVHGSNDANINGTVDPSYQACSSIPRTCGDNQTISFPFYIQSQKESFCGYPGFELSCNGNGHPILNLSNDNYIIHQFSYQNQSLLVSNAAFPNPQGSCIPPLQNLTLASEMLELPKQNQVFFLYNCHPPRVPKYEVGCSSENQSNWILGLSGNDSEQVGNLSRSCGDGMKLVVAPVKEEYVNGNESGTGIREAVSRGLELKWKVNYDCKRCEKRKGKAAVTAIVGKIYTTALVSCDLSLNH</sequence>
<dbReference type="Pfam" id="PF14380">
    <property type="entry name" value="WAK_assoc"/>
    <property type="match status" value="1"/>
</dbReference>
<dbReference type="Pfam" id="PF13947">
    <property type="entry name" value="GUB_WAK_bind"/>
    <property type="match status" value="1"/>
</dbReference>
<evidence type="ECO:0000256" key="3">
    <source>
        <dbReference type="ARBA" id="ARBA00022729"/>
    </source>
</evidence>
<proteinExistence type="predicted"/>
<evidence type="ECO:0000313" key="10">
    <source>
        <dbReference type="Proteomes" id="UP000813462"/>
    </source>
</evidence>
<evidence type="ECO:0000256" key="4">
    <source>
        <dbReference type="ARBA" id="ARBA00023180"/>
    </source>
</evidence>
<feature type="domain" description="Wall-associated receptor kinase C-terminal" evidence="8">
    <location>
        <begin position="187"/>
        <end position="263"/>
    </location>
</feature>
<name>A0A978UNU4_ZIZJJ</name>
<organism evidence="9 10">
    <name type="scientific">Ziziphus jujuba var. spinosa</name>
    <dbReference type="NCBI Taxonomy" id="714518"/>
    <lineage>
        <taxon>Eukaryota</taxon>
        <taxon>Viridiplantae</taxon>
        <taxon>Streptophyta</taxon>
        <taxon>Embryophyta</taxon>
        <taxon>Tracheophyta</taxon>
        <taxon>Spermatophyta</taxon>
        <taxon>Magnoliopsida</taxon>
        <taxon>eudicotyledons</taxon>
        <taxon>Gunneridae</taxon>
        <taxon>Pentapetalae</taxon>
        <taxon>rosids</taxon>
        <taxon>fabids</taxon>
        <taxon>Rosales</taxon>
        <taxon>Rhamnaceae</taxon>
        <taxon>Paliureae</taxon>
        <taxon>Ziziphus</taxon>
    </lineage>
</organism>
<protein>
    <recommendedName>
        <fullName evidence="2">non-specific serine/threonine protein kinase</fullName>
        <ecNumber evidence="2">2.7.11.1</ecNumber>
    </recommendedName>
</protein>
<evidence type="ECO:0000256" key="1">
    <source>
        <dbReference type="ARBA" id="ARBA00004167"/>
    </source>
</evidence>
<dbReference type="GO" id="GO:0030247">
    <property type="term" value="F:polysaccharide binding"/>
    <property type="evidence" value="ECO:0007669"/>
    <property type="project" value="InterPro"/>
</dbReference>
<keyword evidence="4" id="KW-0325">Glycoprotein</keyword>
<dbReference type="InterPro" id="IPR025287">
    <property type="entry name" value="WAK_GUB"/>
</dbReference>
<gene>
    <name evidence="9" type="ORF">FEM48_Zijuj10G0141200</name>
</gene>
<accession>A0A978UNU4</accession>
<dbReference type="InterPro" id="IPR032872">
    <property type="entry name" value="WAK_assoc_C"/>
</dbReference>
<reference evidence="9" key="1">
    <citation type="journal article" date="2021" name="Front. Plant Sci.">
        <title>Chromosome-Scale Genome Assembly for Chinese Sour Jujube and Insights Into Its Genome Evolution and Domestication Signature.</title>
        <authorList>
            <person name="Shen L.-Y."/>
            <person name="Luo H."/>
            <person name="Wang X.-L."/>
            <person name="Wang X.-M."/>
            <person name="Qiu X.-J."/>
            <person name="Liu H."/>
            <person name="Zhou S.-S."/>
            <person name="Jia K.-H."/>
            <person name="Nie S."/>
            <person name="Bao Y.-T."/>
            <person name="Zhang R.-G."/>
            <person name="Yun Q.-Z."/>
            <person name="Chai Y.-H."/>
            <person name="Lu J.-Y."/>
            <person name="Li Y."/>
            <person name="Zhao S.-W."/>
            <person name="Mao J.-F."/>
            <person name="Jia S.-G."/>
            <person name="Mao Y.-M."/>
        </authorList>
    </citation>
    <scope>NUCLEOTIDE SEQUENCE</scope>
    <source>
        <strain evidence="9">AT0</strain>
        <tissue evidence="9">Leaf</tissue>
    </source>
</reference>
<evidence type="ECO:0000256" key="2">
    <source>
        <dbReference type="ARBA" id="ARBA00012513"/>
    </source>
</evidence>
<dbReference type="GO" id="GO:0004674">
    <property type="term" value="F:protein serine/threonine kinase activity"/>
    <property type="evidence" value="ECO:0007669"/>
    <property type="project" value="UniProtKB-EC"/>
</dbReference>